<evidence type="ECO:0000313" key="4">
    <source>
        <dbReference type="Proteomes" id="UP001164909"/>
    </source>
</evidence>
<dbReference type="InterPro" id="IPR036034">
    <property type="entry name" value="PDZ_sf"/>
</dbReference>
<dbReference type="RefSeq" id="WP_045170317.1">
    <property type="nucleotide sequence ID" value="NZ_CP113865.1"/>
</dbReference>
<name>A0ABY7BNI1_9FIRM</name>
<dbReference type="InterPro" id="IPR013785">
    <property type="entry name" value="Aldolase_TIM"/>
</dbReference>
<dbReference type="Gene3D" id="2.30.42.10">
    <property type="match status" value="1"/>
</dbReference>
<dbReference type="Gene3D" id="3.20.20.70">
    <property type="entry name" value="Aldolase class I"/>
    <property type="match status" value="1"/>
</dbReference>
<dbReference type="InterPro" id="IPR007549">
    <property type="entry name" value="DUF512"/>
</dbReference>
<accession>A0ABY7BNI1</accession>
<evidence type="ECO:0000259" key="2">
    <source>
        <dbReference type="Pfam" id="PF19238"/>
    </source>
</evidence>
<keyword evidence="4" id="KW-1185">Reference proteome</keyword>
<dbReference type="Pfam" id="PF04459">
    <property type="entry name" value="DUF512"/>
    <property type="match status" value="1"/>
</dbReference>
<gene>
    <name evidence="3" type="ORF">OTK00_000564</name>
</gene>
<dbReference type="SUPFAM" id="SSF102114">
    <property type="entry name" value="Radical SAM enzymes"/>
    <property type="match status" value="1"/>
</dbReference>
<feature type="domain" description="Putative radical SAM N-terminal" evidence="2">
    <location>
        <begin position="68"/>
        <end position="211"/>
    </location>
</feature>
<dbReference type="Pfam" id="PF19238">
    <property type="entry name" value="Radical_SAM_2"/>
    <property type="match status" value="1"/>
</dbReference>
<evidence type="ECO:0000259" key="1">
    <source>
        <dbReference type="Pfam" id="PF04459"/>
    </source>
</evidence>
<proteinExistence type="predicted"/>
<dbReference type="InterPro" id="IPR045375">
    <property type="entry name" value="Put_radical_SAM-like_N"/>
</dbReference>
<dbReference type="SUPFAM" id="SSF50156">
    <property type="entry name" value="PDZ domain-like"/>
    <property type="match status" value="1"/>
</dbReference>
<feature type="domain" description="DUF512" evidence="1">
    <location>
        <begin position="214"/>
        <end position="416"/>
    </location>
</feature>
<dbReference type="Proteomes" id="UP001164909">
    <property type="component" value="Chromosome"/>
</dbReference>
<protein>
    <submittedName>
        <fullName evidence="3">DUF512 domain-containing protein</fullName>
    </submittedName>
</protein>
<organism evidence="3 4">
    <name type="scientific">Caldicellulosiruptor morganii</name>
    <dbReference type="NCBI Taxonomy" id="1387555"/>
    <lineage>
        <taxon>Bacteria</taxon>
        <taxon>Bacillati</taxon>
        <taxon>Bacillota</taxon>
        <taxon>Bacillota incertae sedis</taxon>
        <taxon>Caldicellulosiruptorales</taxon>
        <taxon>Caldicellulosiruptoraceae</taxon>
        <taxon>Caldicellulosiruptor</taxon>
    </lineage>
</organism>
<dbReference type="InterPro" id="IPR058240">
    <property type="entry name" value="rSAM_sf"/>
</dbReference>
<sequence>MLKISNIHHSSLAQKCGLKAGDIVLKINDWEINDIIDYLYYSREEKLVIEYLRDNKLYRVGLINRKLKPLGIEFEYEMVRRCANRCIFCFIDQLPRGMRKTLYIKDDDTALSILSGNYITLTNLTEKDFERIVKFHLSPLKISVHTTNPGLREFILKNPKASLILDQLEYLAEHRIEFDAQIVLMKGINDKFELDRTISDLSRFYPCIRSIAVVPVGLTKYREGLFALEPFSKDDAKEVLNQIAKWQQKFKQEFGTKLVFASDEFYIKAQKKIPNYEFYEDFRQIENGVGLLALFKRQFLAALNKLKPDYNVKKHITLVTGVSAYDFLKKLMKVFNRKFPNIRVDIVKIVNNFFGHTITVAGLLTGKDIIEQLQNVDIGDYILIPSCALNHENRFLDDIHIDQIRDRFGRAVFPVENHGRKLLYYLLKGGEED</sequence>
<evidence type="ECO:0000313" key="3">
    <source>
        <dbReference type="EMBL" id="WAM34375.1"/>
    </source>
</evidence>
<dbReference type="EMBL" id="CP113865">
    <property type="protein sequence ID" value="WAM34375.1"/>
    <property type="molecule type" value="Genomic_DNA"/>
</dbReference>
<reference evidence="3" key="1">
    <citation type="submission" date="2022-12" db="EMBL/GenBank/DDBJ databases">
        <authorList>
            <person name="Bing R.G."/>
            <person name="Willard D.J."/>
            <person name="Manesh M.J.H."/>
            <person name="Laemthong T."/>
            <person name="Crosby J.R."/>
            <person name="Kelly R.M."/>
        </authorList>
    </citation>
    <scope>NUCLEOTIDE SEQUENCE</scope>
    <source>
        <strain evidence="3">DSM 8990</strain>
    </source>
</reference>